<feature type="non-terminal residue" evidence="1">
    <location>
        <position position="1"/>
    </location>
</feature>
<protein>
    <submittedName>
        <fullName evidence="1">4108_t:CDS:1</fullName>
    </submittedName>
</protein>
<dbReference type="EMBL" id="CAJVPW010042694">
    <property type="protein sequence ID" value="CAG8750723.1"/>
    <property type="molecule type" value="Genomic_DNA"/>
</dbReference>
<feature type="non-terminal residue" evidence="1">
    <location>
        <position position="96"/>
    </location>
</feature>
<keyword evidence="2" id="KW-1185">Reference proteome</keyword>
<comment type="caution">
    <text evidence="1">The sequence shown here is derived from an EMBL/GenBank/DDBJ whole genome shotgun (WGS) entry which is preliminary data.</text>
</comment>
<sequence length="96" mass="10242">LDPSKIPDLSKLDPLLDASGTFIDPPFPVTRPSSIITAPETESDDTDVLSAITGLSPIEIRDLQKRALVIKRVKNQTAKGRVVSMYALVVVGNGNG</sequence>
<name>A0ACA9QLI3_9GLOM</name>
<reference evidence="1" key="1">
    <citation type="submission" date="2021-06" db="EMBL/GenBank/DDBJ databases">
        <authorList>
            <person name="Kallberg Y."/>
            <person name="Tangrot J."/>
            <person name="Rosling A."/>
        </authorList>
    </citation>
    <scope>NUCLEOTIDE SEQUENCE</scope>
    <source>
        <strain evidence="1">28 12/20/2015</strain>
    </source>
</reference>
<gene>
    <name evidence="1" type="ORF">SPELUC_LOCUS14458</name>
</gene>
<accession>A0ACA9QLI3</accession>
<proteinExistence type="predicted"/>
<organism evidence="1 2">
    <name type="scientific">Cetraspora pellucida</name>
    <dbReference type="NCBI Taxonomy" id="1433469"/>
    <lineage>
        <taxon>Eukaryota</taxon>
        <taxon>Fungi</taxon>
        <taxon>Fungi incertae sedis</taxon>
        <taxon>Mucoromycota</taxon>
        <taxon>Glomeromycotina</taxon>
        <taxon>Glomeromycetes</taxon>
        <taxon>Diversisporales</taxon>
        <taxon>Gigasporaceae</taxon>
        <taxon>Cetraspora</taxon>
    </lineage>
</organism>
<dbReference type="Proteomes" id="UP000789366">
    <property type="component" value="Unassembled WGS sequence"/>
</dbReference>
<evidence type="ECO:0000313" key="1">
    <source>
        <dbReference type="EMBL" id="CAG8750723.1"/>
    </source>
</evidence>
<evidence type="ECO:0000313" key="2">
    <source>
        <dbReference type="Proteomes" id="UP000789366"/>
    </source>
</evidence>